<sequence length="53" mass="5603">MTENNPEALLNKAEAEEPDTISDPALNDEVGQDWTDEGGATPHGAALDGRPEI</sequence>
<comment type="caution">
    <text evidence="2">The sequence shown here is derived from an EMBL/GenBank/DDBJ whole genome shotgun (WGS) entry which is preliminary data.</text>
</comment>
<evidence type="ECO:0000256" key="1">
    <source>
        <dbReference type="SAM" id="MobiDB-lite"/>
    </source>
</evidence>
<feature type="region of interest" description="Disordered" evidence="1">
    <location>
        <begin position="1"/>
        <end position="53"/>
    </location>
</feature>
<protein>
    <submittedName>
        <fullName evidence="2">Uncharacterized protein</fullName>
    </submittedName>
</protein>
<keyword evidence="3" id="KW-1185">Reference proteome</keyword>
<proteinExistence type="predicted"/>
<accession>A0ABQ0RHY2</accession>
<evidence type="ECO:0000313" key="2">
    <source>
        <dbReference type="EMBL" id="GEC11412.1"/>
    </source>
</evidence>
<reference evidence="2 3" key="1">
    <citation type="submission" date="2019-06" db="EMBL/GenBank/DDBJ databases">
        <title>Whole genome shotgun sequence of Glutamicibacter nicotianae NBRC 14234.</title>
        <authorList>
            <person name="Hosoyama A."/>
            <person name="Uohara A."/>
            <person name="Ohji S."/>
            <person name="Ichikawa N."/>
        </authorList>
    </citation>
    <scope>NUCLEOTIDE SEQUENCE [LARGE SCALE GENOMIC DNA]</scope>
    <source>
        <strain evidence="2 3">NBRC 14234</strain>
    </source>
</reference>
<gene>
    <name evidence="2" type="ORF">ANI01nite_06150</name>
</gene>
<dbReference type="Proteomes" id="UP000316242">
    <property type="component" value="Unassembled WGS sequence"/>
</dbReference>
<evidence type="ECO:0000313" key="3">
    <source>
        <dbReference type="Proteomes" id="UP000316242"/>
    </source>
</evidence>
<name>A0ABQ0RHY2_GLUNI</name>
<dbReference type="RefSeq" id="WP_161567510.1">
    <property type="nucleotide sequence ID" value="NZ_BAAAWM010000001.1"/>
</dbReference>
<organism evidence="2 3">
    <name type="scientific">Glutamicibacter nicotianae</name>
    <name type="common">Arthrobacter nicotianae</name>
    <dbReference type="NCBI Taxonomy" id="37929"/>
    <lineage>
        <taxon>Bacteria</taxon>
        <taxon>Bacillati</taxon>
        <taxon>Actinomycetota</taxon>
        <taxon>Actinomycetes</taxon>
        <taxon>Micrococcales</taxon>
        <taxon>Micrococcaceae</taxon>
        <taxon>Glutamicibacter</taxon>
    </lineage>
</organism>
<dbReference type="EMBL" id="BJNE01000002">
    <property type="protein sequence ID" value="GEC11412.1"/>
    <property type="molecule type" value="Genomic_DNA"/>
</dbReference>